<dbReference type="RefSeq" id="WP_407032027.1">
    <property type="nucleotide sequence ID" value="NZ_JAQGEF010000016.1"/>
</dbReference>
<sequence length="164" mass="18412">MIRTLILILLISVNFFAVSGQEQKLVLTKAQNDQWLNDLKKIPLSSQLSTIKERLLSDTAVFVKKYYNDGIKVVDSLGNRVYGEGKPTMVIAGYMMIISNDTEKNKIIELSKLLNTNYIKKAVVLSPDDPALTAIYGSFAQYGVILMTVTKSKYAKLFQKLNLN</sequence>
<accession>A0ABT4ULH3</accession>
<keyword evidence="2" id="KW-1185">Reference proteome</keyword>
<name>A0ABT4ULH3_9BACT</name>
<evidence type="ECO:0008006" key="3">
    <source>
        <dbReference type="Google" id="ProtNLM"/>
    </source>
</evidence>
<dbReference type="Proteomes" id="UP001210231">
    <property type="component" value="Unassembled WGS sequence"/>
</dbReference>
<organism evidence="1 2">
    <name type="scientific">Polluticaenibacter yanchengensis</name>
    <dbReference type="NCBI Taxonomy" id="3014562"/>
    <lineage>
        <taxon>Bacteria</taxon>
        <taxon>Pseudomonadati</taxon>
        <taxon>Bacteroidota</taxon>
        <taxon>Chitinophagia</taxon>
        <taxon>Chitinophagales</taxon>
        <taxon>Chitinophagaceae</taxon>
        <taxon>Polluticaenibacter</taxon>
    </lineage>
</organism>
<comment type="caution">
    <text evidence="1">The sequence shown here is derived from an EMBL/GenBank/DDBJ whole genome shotgun (WGS) entry which is preliminary data.</text>
</comment>
<evidence type="ECO:0000313" key="1">
    <source>
        <dbReference type="EMBL" id="MDA3615701.1"/>
    </source>
</evidence>
<reference evidence="1 2" key="1">
    <citation type="submission" date="2022-12" db="EMBL/GenBank/DDBJ databases">
        <title>Chitinophagaceae gen. sp. nov., a new member of the family Chitinophagaceae, isolated from soil in a chemical factory.</title>
        <authorList>
            <person name="Ke Z."/>
        </authorList>
    </citation>
    <scope>NUCLEOTIDE SEQUENCE [LARGE SCALE GENOMIC DNA]</scope>
    <source>
        <strain evidence="1 2">LY-5</strain>
    </source>
</reference>
<dbReference type="EMBL" id="JAQGEF010000016">
    <property type="protein sequence ID" value="MDA3615701.1"/>
    <property type="molecule type" value="Genomic_DNA"/>
</dbReference>
<gene>
    <name evidence="1" type="ORF">O3P16_12840</name>
</gene>
<proteinExistence type="predicted"/>
<protein>
    <recommendedName>
        <fullName evidence="3">DUF4252 domain-containing protein</fullName>
    </recommendedName>
</protein>
<evidence type="ECO:0000313" key="2">
    <source>
        <dbReference type="Proteomes" id="UP001210231"/>
    </source>
</evidence>